<keyword evidence="2" id="KW-1185">Reference proteome</keyword>
<evidence type="ECO:0000313" key="1">
    <source>
        <dbReference type="EMBL" id="SDQ39680.1"/>
    </source>
</evidence>
<dbReference type="RefSeq" id="WP_035021322.1">
    <property type="nucleotide sequence ID" value="NZ_CP084916.1"/>
</dbReference>
<accession>A0A1H1AJ70</accession>
<organism evidence="1 2">
    <name type="scientific">Carnobacterium viridans</name>
    <dbReference type="NCBI Taxonomy" id="174587"/>
    <lineage>
        <taxon>Bacteria</taxon>
        <taxon>Bacillati</taxon>
        <taxon>Bacillota</taxon>
        <taxon>Bacilli</taxon>
        <taxon>Lactobacillales</taxon>
        <taxon>Carnobacteriaceae</taxon>
        <taxon>Carnobacterium</taxon>
    </lineage>
</organism>
<dbReference type="EMBL" id="FNJW01000008">
    <property type="protein sequence ID" value="SDQ39680.1"/>
    <property type="molecule type" value="Genomic_DNA"/>
</dbReference>
<evidence type="ECO:0000313" key="2">
    <source>
        <dbReference type="Proteomes" id="UP000199481"/>
    </source>
</evidence>
<dbReference type="GO" id="GO:0006355">
    <property type="term" value="P:regulation of DNA-templated transcription"/>
    <property type="evidence" value="ECO:0007669"/>
    <property type="project" value="InterPro"/>
</dbReference>
<sequence length="82" mass="9600">MVENENIMKVNLAPGIYKEVKEYCMIANIDENEFVNSVVNYFLDENLLIYDTMRKGYAEMSRINLDICDEFEVCEKEVGAQF</sequence>
<dbReference type="Proteomes" id="UP000199481">
    <property type="component" value="Unassembled WGS sequence"/>
</dbReference>
<reference evidence="2" key="1">
    <citation type="submission" date="2016-10" db="EMBL/GenBank/DDBJ databases">
        <authorList>
            <person name="Varghese N."/>
            <person name="Submissions S."/>
        </authorList>
    </citation>
    <scope>NUCLEOTIDE SEQUENCE [LARGE SCALE GENOMIC DNA]</scope>
    <source>
        <strain evidence="2">MPL-11</strain>
    </source>
</reference>
<name>A0A1H1AJ70_9LACT</name>
<dbReference type="OrthoDB" id="2166423at2"/>
<dbReference type="InterPro" id="IPR013321">
    <property type="entry name" value="Arc_rbn_hlx_hlx"/>
</dbReference>
<dbReference type="AlphaFoldDB" id="A0A1H1AJ70"/>
<proteinExistence type="predicted"/>
<protein>
    <submittedName>
        <fullName evidence="1">CopG family transcriptional regulator / antitoxin EndoAI</fullName>
    </submittedName>
</protein>
<dbReference type="Gene3D" id="1.10.1220.10">
    <property type="entry name" value="Met repressor-like"/>
    <property type="match status" value="1"/>
</dbReference>
<gene>
    <name evidence="1" type="ORF">SAMN04487752_2112</name>
</gene>